<gene>
    <name evidence="1" type="ORF">QCA50_017301</name>
</gene>
<dbReference type="Proteomes" id="UP001385951">
    <property type="component" value="Unassembled WGS sequence"/>
</dbReference>
<dbReference type="AlphaFoldDB" id="A0AAW0FDH6"/>
<evidence type="ECO:0000313" key="2">
    <source>
        <dbReference type="Proteomes" id="UP001385951"/>
    </source>
</evidence>
<dbReference type="EMBL" id="JASBNA010000057">
    <property type="protein sequence ID" value="KAK7679590.1"/>
    <property type="molecule type" value="Genomic_DNA"/>
</dbReference>
<accession>A0AAW0FDH6</accession>
<sequence length="112" mass="12870">MFDWTCTSDIPLWVCTSKISKLNQRDDFPMIAVHIDHSFGHPNYPPSTAFYSMKQALRRSDNPVAVIGYLGCGTDAKTHKGEYPRPQRIVDLQFCSLLQRVHARYVFVCSKF</sequence>
<proteinExistence type="predicted"/>
<evidence type="ECO:0000313" key="1">
    <source>
        <dbReference type="EMBL" id="KAK7679590.1"/>
    </source>
</evidence>
<protein>
    <submittedName>
        <fullName evidence="1">Uncharacterized protein</fullName>
    </submittedName>
</protein>
<reference evidence="1 2" key="1">
    <citation type="submission" date="2022-09" db="EMBL/GenBank/DDBJ databases">
        <authorList>
            <person name="Palmer J.M."/>
        </authorList>
    </citation>
    <scope>NUCLEOTIDE SEQUENCE [LARGE SCALE GENOMIC DNA]</scope>
    <source>
        <strain evidence="1 2">DSM 7382</strain>
    </source>
</reference>
<comment type="caution">
    <text evidence="1">The sequence shown here is derived from an EMBL/GenBank/DDBJ whole genome shotgun (WGS) entry which is preliminary data.</text>
</comment>
<keyword evidence="2" id="KW-1185">Reference proteome</keyword>
<organism evidence="1 2">
    <name type="scientific">Cerrena zonata</name>
    <dbReference type="NCBI Taxonomy" id="2478898"/>
    <lineage>
        <taxon>Eukaryota</taxon>
        <taxon>Fungi</taxon>
        <taxon>Dikarya</taxon>
        <taxon>Basidiomycota</taxon>
        <taxon>Agaricomycotina</taxon>
        <taxon>Agaricomycetes</taxon>
        <taxon>Polyporales</taxon>
        <taxon>Cerrenaceae</taxon>
        <taxon>Cerrena</taxon>
    </lineage>
</organism>
<name>A0AAW0FDH6_9APHY</name>